<dbReference type="PATRIC" id="fig|136160.3.peg.3989"/>
<accession>A0A0M0KC11</accession>
<evidence type="ECO:0000313" key="2">
    <source>
        <dbReference type="EMBL" id="BAA90839.1"/>
    </source>
</evidence>
<protein>
    <submittedName>
        <fullName evidence="2">YaaL</fullName>
    </submittedName>
</protein>
<organism evidence="2">
    <name type="scientific">Halalkalibacterium halodurans</name>
    <name type="common">Bacillus halodurans</name>
    <dbReference type="NCBI Taxonomy" id="86665"/>
    <lineage>
        <taxon>Bacteria</taxon>
        <taxon>Bacillati</taxon>
        <taxon>Bacillota</taxon>
        <taxon>Bacilli</taxon>
        <taxon>Bacillales</taxon>
        <taxon>Bacillaceae</taxon>
        <taxon>Halalkalibacterium (ex Joshi et al. 2022)</taxon>
    </lineage>
</organism>
<proteinExistence type="predicted"/>
<dbReference type="PIR" id="E83654">
    <property type="entry name" value="E83654"/>
</dbReference>
<dbReference type="OMA" id="KARTEWF"/>
<reference evidence="2" key="1">
    <citation type="journal article" date="2000" name="Extremophiles">
        <title>Characterization and comparative study of the rrn operons of alkaliphilic Bacillus halodurans C-125.</title>
        <authorList>
            <person name="Nakasone K."/>
            <person name="Masui N."/>
            <person name="Takaki Y."/>
            <person name="Sasaki R."/>
            <person name="Maeno G."/>
            <person name="Sakiyama T."/>
            <person name="Hirama C."/>
            <person name="Fuji F."/>
            <person name="Takami H."/>
        </authorList>
    </citation>
    <scope>NUCLEOTIDE SEQUENCE</scope>
    <source>
        <strain evidence="2">C-125</strain>
    </source>
</reference>
<dbReference type="AlphaFoldDB" id="Q7DJG6"/>
<dbReference type="EMBL" id="AB031210">
    <property type="protein sequence ID" value="BAA90839.1"/>
    <property type="molecule type" value="Genomic_DNA"/>
</dbReference>
<dbReference type="RefSeq" id="WP_010896221.1">
    <property type="nucleotide sequence ID" value="NZ_CP040441.1"/>
</dbReference>
<dbReference type="InterPro" id="IPR019644">
    <property type="entry name" value="DUF2508"/>
</dbReference>
<dbReference type="EMBL" id="LILD01000022">
    <property type="protein sequence ID" value="KOO36117.1"/>
    <property type="molecule type" value="Genomic_DNA"/>
</dbReference>
<accession>Q7DJG6</accession>
<gene>
    <name evidence="2" type="primary">yaaL</name>
    <name evidence="3" type="ORF">AMD02_20130</name>
</gene>
<name>Q7DJG6_ALKHA</name>
<reference evidence="3" key="2">
    <citation type="submission" date="2015-08" db="EMBL/GenBank/DDBJ databases">
        <title>Complete DNA Sequence of Pseudomonas syringae pv. actinidiae, the Causal Agent of Kiwifruit Canker Disease.</title>
        <authorList>
            <person name="Rikkerink E.H.A."/>
            <person name="Fineran P.C."/>
        </authorList>
    </citation>
    <scope>NUCLEOTIDE SEQUENCE</scope>
    <source>
        <strain evidence="3">DSM 13666</strain>
    </source>
</reference>
<sequence length="71" mass="8675">MFFRKKGKIRKIEDERLLAFIEKQKKQLEMQQQMVENSVDPSEEVLYRLKLTKAKYLFLLKEARVRNTSKR</sequence>
<dbReference type="Pfam" id="PF10704">
    <property type="entry name" value="DUF2508"/>
    <property type="match status" value="1"/>
</dbReference>
<dbReference type="GeneID" id="87595557"/>
<feature type="coiled-coil region" evidence="1">
    <location>
        <begin position="11"/>
        <end position="38"/>
    </location>
</feature>
<keyword evidence="1" id="KW-0175">Coiled coil</keyword>
<evidence type="ECO:0000313" key="3">
    <source>
        <dbReference type="EMBL" id="KOO36117.1"/>
    </source>
</evidence>
<evidence type="ECO:0000256" key="1">
    <source>
        <dbReference type="SAM" id="Coils"/>
    </source>
</evidence>